<dbReference type="AlphaFoldDB" id="A0A0M0K528"/>
<dbReference type="Pfam" id="PF08547">
    <property type="entry name" value="CIA30"/>
    <property type="match status" value="1"/>
</dbReference>
<dbReference type="PANTHER" id="PTHR13194">
    <property type="entry name" value="COMPLEX I INTERMEDIATE-ASSOCIATED PROTEIN 30"/>
    <property type="match status" value="1"/>
</dbReference>
<sequence>MNIGDRTLQWATVDDRVMGGSSRSTLRSYDDGESSFEGTLVVANGGFASVRALLPASVPRSWASSSGLMLTCASDGRSGYKVCVKADAGMDGVMYQASLPVVSTEMTTVRLPWSAFKPTFRGMPVRDAAPIRGDQVQQLGFMLSRFESASGAVMADVPAGRFQLRLGQVGSY</sequence>
<proteinExistence type="inferred from homology"/>
<dbReference type="GO" id="GO:0051082">
    <property type="term" value="F:unfolded protein binding"/>
    <property type="evidence" value="ECO:0007669"/>
    <property type="project" value="TreeGrafter"/>
</dbReference>
<dbReference type="InterPro" id="IPR039131">
    <property type="entry name" value="NDUFAF1"/>
</dbReference>
<dbReference type="GO" id="GO:0010257">
    <property type="term" value="P:NADH dehydrogenase complex assembly"/>
    <property type="evidence" value="ECO:0007669"/>
    <property type="project" value="TreeGrafter"/>
</dbReference>
<dbReference type="SUPFAM" id="SSF49785">
    <property type="entry name" value="Galactose-binding domain-like"/>
    <property type="match status" value="1"/>
</dbReference>
<evidence type="ECO:0000256" key="1">
    <source>
        <dbReference type="ARBA" id="ARBA00007884"/>
    </source>
</evidence>
<dbReference type="EMBL" id="JWZX01001383">
    <property type="protein sequence ID" value="KOO33924.1"/>
    <property type="molecule type" value="Genomic_DNA"/>
</dbReference>
<dbReference type="InterPro" id="IPR013857">
    <property type="entry name" value="NADH-UbQ_OxRdtase-assoc_prot30"/>
</dbReference>
<organism evidence="3 4">
    <name type="scientific">Chrysochromulina tobinii</name>
    <dbReference type="NCBI Taxonomy" id="1460289"/>
    <lineage>
        <taxon>Eukaryota</taxon>
        <taxon>Haptista</taxon>
        <taxon>Haptophyta</taxon>
        <taxon>Prymnesiophyceae</taxon>
        <taxon>Prymnesiales</taxon>
        <taxon>Chrysochromulinaceae</taxon>
        <taxon>Chrysochromulina</taxon>
    </lineage>
</organism>
<gene>
    <name evidence="3" type="ORF">Ctob_013464</name>
</gene>
<keyword evidence="3" id="KW-0830">Ubiquinone</keyword>
<keyword evidence="4" id="KW-1185">Reference proteome</keyword>
<evidence type="ECO:0000313" key="3">
    <source>
        <dbReference type="EMBL" id="KOO33924.1"/>
    </source>
</evidence>
<dbReference type="Proteomes" id="UP000037460">
    <property type="component" value="Unassembled WGS sequence"/>
</dbReference>
<dbReference type="PANTHER" id="PTHR13194:SF19">
    <property type="entry name" value="NAD(P)-BINDING ROSSMANN-FOLD SUPERFAMILY PROTEIN"/>
    <property type="match status" value="1"/>
</dbReference>
<feature type="domain" description="NADH:ubiquinone oxidoreductase intermediate-associated protein 30" evidence="2">
    <location>
        <begin position="7"/>
        <end position="164"/>
    </location>
</feature>
<accession>A0A0M0K528</accession>
<evidence type="ECO:0000259" key="2">
    <source>
        <dbReference type="Pfam" id="PF08547"/>
    </source>
</evidence>
<dbReference type="OrthoDB" id="426386at2759"/>
<reference evidence="4" key="1">
    <citation type="journal article" date="2015" name="PLoS Genet.">
        <title>Genome Sequence and Transcriptome Analyses of Chrysochromulina tobin: Metabolic Tools for Enhanced Algal Fitness in the Prominent Order Prymnesiales (Haptophyceae).</title>
        <authorList>
            <person name="Hovde B.T."/>
            <person name="Deodato C.R."/>
            <person name="Hunsperger H.M."/>
            <person name="Ryken S.A."/>
            <person name="Yost W."/>
            <person name="Jha R.K."/>
            <person name="Patterson J."/>
            <person name="Monnat R.J. Jr."/>
            <person name="Barlow S.B."/>
            <person name="Starkenburg S.R."/>
            <person name="Cattolico R.A."/>
        </authorList>
    </citation>
    <scope>NUCLEOTIDE SEQUENCE</scope>
    <source>
        <strain evidence="4">CCMP291</strain>
    </source>
</reference>
<evidence type="ECO:0000313" key="4">
    <source>
        <dbReference type="Proteomes" id="UP000037460"/>
    </source>
</evidence>
<protein>
    <submittedName>
        <fullName evidence="3">NADH:ubiquinone oxidoreductase complex i intermediate-associated protein 30</fullName>
    </submittedName>
</protein>
<comment type="similarity">
    <text evidence="1">Belongs to the CIA30 family.</text>
</comment>
<comment type="caution">
    <text evidence="3">The sequence shown here is derived from an EMBL/GenBank/DDBJ whole genome shotgun (WGS) entry which is preliminary data.</text>
</comment>
<dbReference type="InterPro" id="IPR008979">
    <property type="entry name" value="Galactose-bd-like_sf"/>
</dbReference>
<name>A0A0M0K528_9EUKA</name>